<protein>
    <submittedName>
        <fullName evidence="3">Phosphoesterase family-domain-containing protein</fullName>
    </submittedName>
</protein>
<dbReference type="Pfam" id="PF04185">
    <property type="entry name" value="Phosphoesterase"/>
    <property type="match status" value="1"/>
</dbReference>
<organism evidence="3 4">
    <name type="scientific">Suillus placidus</name>
    <dbReference type="NCBI Taxonomy" id="48579"/>
    <lineage>
        <taxon>Eukaryota</taxon>
        <taxon>Fungi</taxon>
        <taxon>Dikarya</taxon>
        <taxon>Basidiomycota</taxon>
        <taxon>Agaricomycotina</taxon>
        <taxon>Agaricomycetes</taxon>
        <taxon>Agaricomycetidae</taxon>
        <taxon>Boletales</taxon>
        <taxon>Suillineae</taxon>
        <taxon>Suillaceae</taxon>
        <taxon>Suillus</taxon>
    </lineage>
</organism>
<dbReference type="Gene3D" id="3.40.720.10">
    <property type="entry name" value="Alkaline Phosphatase, subunit A"/>
    <property type="match status" value="1"/>
</dbReference>
<dbReference type="AlphaFoldDB" id="A0A9P6ZVA9"/>
<name>A0A9P6ZVA9_9AGAM</name>
<comment type="caution">
    <text evidence="3">The sequence shown here is derived from an EMBL/GenBank/DDBJ whole genome shotgun (WGS) entry which is preliminary data.</text>
</comment>
<evidence type="ECO:0000313" key="4">
    <source>
        <dbReference type="Proteomes" id="UP000714275"/>
    </source>
</evidence>
<feature type="chain" id="PRO_5040295947" evidence="2">
    <location>
        <begin position="19"/>
        <end position="430"/>
    </location>
</feature>
<dbReference type="PANTHER" id="PTHR31956:SF8">
    <property type="entry name" value="ACID PHOSPHATASE PHOA (AFU_ORTHOLOGUE AFUA_1G03570)"/>
    <property type="match status" value="1"/>
</dbReference>
<keyword evidence="4" id="KW-1185">Reference proteome</keyword>
<dbReference type="GO" id="GO:0009395">
    <property type="term" value="P:phospholipid catabolic process"/>
    <property type="evidence" value="ECO:0007669"/>
    <property type="project" value="TreeGrafter"/>
</dbReference>
<dbReference type="EMBL" id="JABBWD010000021">
    <property type="protein sequence ID" value="KAG1777337.1"/>
    <property type="molecule type" value="Genomic_DNA"/>
</dbReference>
<dbReference type="PANTHER" id="PTHR31956">
    <property type="entry name" value="NON-SPECIFIC PHOSPHOLIPASE C4-RELATED"/>
    <property type="match status" value="1"/>
</dbReference>
<dbReference type="InterPro" id="IPR017850">
    <property type="entry name" value="Alkaline_phosphatase_core_sf"/>
</dbReference>
<keyword evidence="1" id="KW-0378">Hydrolase</keyword>
<dbReference type="GO" id="GO:0016788">
    <property type="term" value="F:hydrolase activity, acting on ester bonds"/>
    <property type="evidence" value="ECO:0007669"/>
    <property type="project" value="InterPro"/>
</dbReference>
<keyword evidence="2" id="KW-0732">Signal</keyword>
<dbReference type="Proteomes" id="UP000714275">
    <property type="component" value="Unassembled WGS sequence"/>
</dbReference>
<accession>A0A9P6ZVA9</accession>
<sequence>MIVPSIFALTVLARTASAAVASTFTAPAPAPTSESPFYVGAANSTITNSPNVPGKVFDRFIQIWLENTDFAQAASQPVFQTLAAQGITLTGYYGVTHPSEPNYLAVVGGDFFGLATDVMEAVPTNMSTVVDLLEQKNISWSTYQENMPTDAYAGFNYTNPDNYTYYVRKHNPLVIYDSVTNISTRAARIRNFNDFAVDVGNNSLSQWIFVTPNLRNDGHDTNAAYAAAWLNFWLVPLLSDPNFNTAKTLIMITFDENETYTIGNNVYGLLLGGVVPQAMKNTTDPTFYTHYSTLSTVENNWDLGNLGRQDTNKTLANVFNLVASVTSYKNNNLTASSPSLPMLNITGTIPGPLNPNYYVPYLAPNTAGTGGGSGKTFVAPNVNTSLTSANAPAPINITAPMTTSSAAGLTSNAGSMIAAVTVAAVAAMLL</sequence>
<gene>
    <name evidence="3" type="ORF">EV702DRAFT_273422</name>
</gene>
<reference evidence="3" key="1">
    <citation type="journal article" date="2020" name="New Phytol.">
        <title>Comparative genomics reveals dynamic genome evolution in host specialist ectomycorrhizal fungi.</title>
        <authorList>
            <person name="Lofgren L.A."/>
            <person name="Nguyen N.H."/>
            <person name="Vilgalys R."/>
            <person name="Ruytinx J."/>
            <person name="Liao H.L."/>
            <person name="Branco S."/>
            <person name="Kuo A."/>
            <person name="LaButti K."/>
            <person name="Lipzen A."/>
            <person name="Andreopoulos W."/>
            <person name="Pangilinan J."/>
            <person name="Riley R."/>
            <person name="Hundley H."/>
            <person name="Na H."/>
            <person name="Barry K."/>
            <person name="Grigoriev I.V."/>
            <person name="Stajich J.E."/>
            <person name="Kennedy P.G."/>
        </authorList>
    </citation>
    <scope>NUCLEOTIDE SEQUENCE</scope>
    <source>
        <strain evidence="3">DOB743</strain>
    </source>
</reference>
<evidence type="ECO:0000256" key="1">
    <source>
        <dbReference type="ARBA" id="ARBA00022801"/>
    </source>
</evidence>
<feature type="signal peptide" evidence="2">
    <location>
        <begin position="1"/>
        <end position="18"/>
    </location>
</feature>
<evidence type="ECO:0000313" key="3">
    <source>
        <dbReference type="EMBL" id="KAG1777337.1"/>
    </source>
</evidence>
<dbReference type="InterPro" id="IPR007312">
    <property type="entry name" value="Phosphoesterase"/>
</dbReference>
<dbReference type="OrthoDB" id="5135119at2759"/>
<proteinExistence type="predicted"/>
<evidence type="ECO:0000256" key="2">
    <source>
        <dbReference type="SAM" id="SignalP"/>
    </source>
</evidence>